<accession>A0A5B7DUT8</accession>
<dbReference type="Proteomes" id="UP000324222">
    <property type="component" value="Unassembled WGS sequence"/>
</dbReference>
<reference evidence="1 2" key="1">
    <citation type="submission" date="2019-05" db="EMBL/GenBank/DDBJ databases">
        <title>Another draft genome of Portunus trituberculatus and its Hox gene families provides insights of decapod evolution.</title>
        <authorList>
            <person name="Jeong J.-H."/>
            <person name="Song I."/>
            <person name="Kim S."/>
            <person name="Choi T."/>
            <person name="Kim D."/>
            <person name="Ryu S."/>
            <person name="Kim W."/>
        </authorList>
    </citation>
    <scope>NUCLEOTIDE SEQUENCE [LARGE SCALE GENOMIC DNA]</scope>
    <source>
        <tissue evidence="1">Muscle</tissue>
    </source>
</reference>
<dbReference type="EMBL" id="VSRR010001413">
    <property type="protein sequence ID" value="MPC25075.1"/>
    <property type="molecule type" value="Genomic_DNA"/>
</dbReference>
<gene>
    <name evidence="1" type="ORF">E2C01_018175</name>
</gene>
<comment type="caution">
    <text evidence="1">The sequence shown here is derived from an EMBL/GenBank/DDBJ whole genome shotgun (WGS) entry which is preliminary data.</text>
</comment>
<evidence type="ECO:0000313" key="1">
    <source>
        <dbReference type="EMBL" id="MPC25075.1"/>
    </source>
</evidence>
<keyword evidence="2" id="KW-1185">Reference proteome</keyword>
<evidence type="ECO:0000313" key="2">
    <source>
        <dbReference type="Proteomes" id="UP000324222"/>
    </source>
</evidence>
<protein>
    <submittedName>
        <fullName evidence="1">Uncharacterized protein</fullName>
    </submittedName>
</protein>
<name>A0A5B7DUT8_PORTR</name>
<sequence>MAPDHDVPPRWPSPTAPVTFPPTTWKVNRWEVKVSQENDFPARTEIQQKINRIYGSLSPGAVLCGYHRRSSWPVFLMKAQTGRKAARCRDG</sequence>
<organism evidence="1 2">
    <name type="scientific">Portunus trituberculatus</name>
    <name type="common">Swimming crab</name>
    <name type="synonym">Neptunus trituberculatus</name>
    <dbReference type="NCBI Taxonomy" id="210409"/>
    <lineage>
        <taxon>Eukaryota</taxon>
        <taxon>Metazoa</taxon>
        <taxon>Ecdysozoa</taxon>
        <taxon>Arthropoda</taxon>
        <taxon>Crustacea</taxon>
        <taxon>Multicrustacea</taxon>
        <taxon>Malacostraca</taxon>
        <taxon>Eumalacostraca</taxon>
        <taxon>Eucarida</taxon>
        <taxon>Decapoda</taxon>
        <taxon>Pleocyemata</taxon>
        <taxon>Brachyura</taxon>
        <taxon>Eubrachyura</taxon>
        <taxon>Portunoidea</taxon>
        <taxon>Portunidae</taxon>
        <taxon>Portuninae</taxon>
        <taxon>Portunus</taxon>
    </lineage>
</organism>
<proteinExistence type="predicted"/>
<dbReference type="AlphaFoldDB" id="A0A5B7DUT8"/>